<sequence>MPTYTYRCHACGQIFQRFQSMGDASVVVCPDCGGPVERLIGGGGGFIMKGYGQGGGRGGRGRGAGGCAFERTGRTCCGRSEPCDRSRWGGGH</sequence>
<dbReference type="EMBL" id="CP040098">
    <property type="protein sequence ID" value="QCQ22892.1"/>
    <property type="molecule type" value="Genomic_DNA"/>
</dbReference>
<dbReference type="PANTHER" id="PTHR34404:SF2">
    <property type="entry name" value="CONSERVED SERINE RICH PROTEIN"/>
    <property type="match status" value="1"/>
</dbReference>
<dbReference type="NCBIfam" id="TIGR02605">
    <property type="entry name" value="CxxC_CxxC_SSSS"/>
    <property type="match status" value="1"/>
</dbReference>
<dbReference type="PANTHER" id="PTHR34404">
    <property type="entry name" value="REGULATORY PROTEIN, FMDB FAMILY"/>
    <property type="match status" value="1"/>
</dbReference>
<feature type="domain" description="Putative regulatory protein FmdB zinc ribbon" evidence="1">
    <location>
        <begin position="1"/>
        <end position="41"/>
    </location>
</feature>
<evidence type="ECO:0000313" key="2">
    <source>
        <dbReference type="EMBL" id="QCQ22892.1"/>
    </source>
</evidence>
<proteinExistence type="predicted"/>
<dbReference type="SMART" id="SM00834">
    <property type="entry name" value="CxxC_CXXC_SSSS"/>
    <property type="match status" value="1"/>
</dbReference>
<dbReference type="KEGG" id="dax:FDQ92_12335"/>
<dbReference type="AlphaFoldDB" id="A0A4P8L8E0"/>
<name>A0A4P8L8E0_9BACT</name>
<evidence type="ECO:0000313" key="3">
    <source>
        <dbReference type="Proteomes" id="UP000298602"/>
    </source>
</evidence>
<dbReference type="Pfam" id="PF09723">
    <property type="entry name" value="Zn_ribbon_8"/>
    <property type="match status" value="1"/>
</dbReference>
<keyword evidence="3" id="KW-1185">Reference proteome</keyword>
<evidence type="ECO:0000259" key="1">
    <source>
        <dbReference type="SMART" id="SM00834"/>
    </source>
</evidence>
<reference evidence="2 3" key="2">
    <citation type="submission" date="2019-05" db="EMBL/GenBank/DDBJ databases">
        <authorList>
            <person name="Suflita J.M."/>
            <person name="Marks C.R."/>
        </authorList>
    </citation>
    <scope>NUCLEOTIDE SEQUENCE [LARGE SCALE GENOMIC DNA]</scope>
    <source>
        <strain evidence="2 3">ALDC</strain>
    </source>
</reference>
<dbReference type="InterPro" id="IPR013429">
    <property type="entry name" value="Regulatory_FmdB_Zinc_ribbon"/>
</dbReference>
<accession>A0A4P8L8E0</accession>
<organism evidence="2 3">
    <name type="scientific">Desulfoglaeba alkanexedens ALDC</name>
    <dbReference type="NCBI Taxonomy" id="980445"/>
    <lineage>
        <taxon>Bacteria</taxon>
        <taxon>Pseudomonadati</taxon>
        <taxon>Thermodesulfobacteriota</taxon>
        <taxon>Syntrophobacteria</taxon>
        <taxon>Syntrophobacterales</taxon>
        <taxon>Syntrophobacteraceae</taxon>
        <taxon>Desulfoglaeba</taxon>
    </lineage>
</organism>
<dbReference type="RefSeq" id="WP_137425175.1">
    <property type="nucleotide sequence ID" value="NZ_CP040098.1"/>
</dbReference>
<gene>
    <name evidence="2" type="ORF">FDQ92_12335</name>
</gene>
<dbReference type="OrthoDB" id="9813321at2"/>
<protein>
    <submittedName>
        <fullName evidence="2">Zinc ribbon domain-containing protein</fullName>
    </submittedName>
</protein>
<dbReference type="Proteomes" id="UP000298602">
    <property type="component" value="Chromosome"/>
</dbReference>
<reference evidence="2 3" key="1">
    <citation type="submission" date="2019-05" db="EMBL/GenBank/DDBJ databases">
        <title>The Complete Genome Sequence of the n-alkane-degrading Desulfoglaeba alkanexedens ALDC reveals multiple alkylsuccinate synthase gene clusters.</title>
        <authorList>
            <person name="Callaghan A.V."/>
            <person name="Davidova I.A."/>
            <person name="Duncan K.E."/>
            <person name="Morris B."/>
            <person name="McInerney M.J."/>
        </authorList>
    </citation>
    <scope>NUCLEOTIDE SEQUENCE [LARGE SCALE GENOMIC DNA]</scope>
    <source>
        <strain evidence="2 3">ALDC</strain>
    </source>
</reference>